<evidence type="ECO:0000313" key="4">
    <source>
        <dbReference type="Proteomes" id="UP001152797"/>
    </source>
</evidence>
<organism evidence="2">
    <name type="scientific">Cladocopium goreaui</name>
    <dbReference type="NCBI Taxonomy" id="2562237"/>
    <lineage>
        <taxon>Eukaryota</taxon>
        <taxon>Sar</taxon>
        <taxon>Alveolata</taxon>
        <taxon>Dinophyceae</taxon>
        <taxon>Suessiales</taxon>
        <taxon>Symbiodiniaceae</taxon>
        <taxon>Cladocopium</taxon>
    </lineage>
</organism>
<evidence type="ECO:0000256" key="1">
    <source>
        <dbReference type="SAM" id="Coils"/>
    </source>
</evidence>
<dbReference type="Proteomes" id="UP001152797">
    <property type="component" value="Unassembled WGS sequence"/>
</dbReference>
<reference evidence="2" key="1">
    <citation type="submission" date="2022-10" db="EMBL/GenBank/DDBJ databases">
        <authorList>
            <person name="Chen Y."/>
            <person name="Dougan E. K."/>
            <person name="Chan C."/>
            <person name="Rhodes N."/>
            <person name="Thang M."/>
        </authorList>
    </citation>
    <scope>NUCLEOTIDE SEQUENCE</scope>
</reference>
<keyword evidence="1" id="KW-0175">Coiled coil</keyword>
<protein>
    <submittedName>
        <fullName evidence="2">Uncharacterized protein</fullName>
    </submittedName>
</protein>
<dbReference type="OrthoDB" id="420683at2759"/>
<dbReference type="EMBL" id="CAMXCT030000826">
    <property type="protein sequence ID" value="CAL4770983.1"/>
    <property type="molecule type" value="Genomic_DNA"/>
</dbReference>
<gene>
    <name evidence="2" type="ORF">C1SCF055_LOCUS11266</name>
</gene>
<proteinExistence type="predicted"/>
<evidence type="ECO:0000313" key="3">
    <source>
        <dbReference type="EMBL" id="CAL4770983.1"/>
    </source>
</evidence>
<feature type="coiled-coil region" evidence="1">
    <location>
        <begin position="82"/>
        <end position="159"/>
    </location>
</feature>
<dbReference type="EMBL" id="CAMXCT020000826">
    <property type="protein sequence ID" value="CAL1137046.1"/>
    <property type="molecule type" value="Genomic_DNA"/>
</dbReference>
<dbReference type="EMBL" id="CAMXCT010000826">
    <property type="protein sequence ID" value="CAI3983671.1"/>
    <property type="molecule type" value="Genomic_DNA"/>
</dbReference>
<evidence type="ECO:0000313" key="2">
    <source>
        <dbReference type="EMBL" id="CAI3983671.1"/>
    </source>
</evidence>
<sequence>MAHPGMETDGLGKRLPSAQDLDVTVLAFAQWLSEMKLRSNSSLQQMLAEMGIIRNGITTNNTDLTEFKRNTATVQQQMQSQISDLRDKLTDAYTEIANMKKTKSQFEQEVHAECQSLSEQLQFKTLELETLKKAYAQTHQQLQQQILQLQTQVNEVRTKGEDVGRLQHLNVEQHVSKVSEVPHSEPSPTMAAMAATVRSHFLNLWAWLKVTGPKTRAAIRMTRCDDG</sequence>
<comment type="caution">
    <text evidence="2">The sequence shown here is derived from an EMBL/GenBank/DDBJ whole genome shotgun (WGS) entry which is preliminary data.</text>
</comment>
<reference evidence="3 4" key="2">
    <citation type="submission" date="2024-05" db="EMBL/GenBank/DDBJ databases">
        <authorList>
            <person name="Chen Y."/>
            <person name="Shah S."/>
            <person name="Dougan E. K."/>
            <person name="Thang M."/>
            <person name="Chan C."/>
        </authorList>
    </citation>
    <scope>NUCLEOTIDE SEQUENCE [LARGE SCALE GENOMIC DNA]</scope>
</reference>
<name>A0A9P1C273_9DINO</name>
<keyword evidence="4" id="KW-1185">Reference proteome</keyword>
<dbReference type="AlphaFoldDB" id="A0A9P1C273"/>
<accession>A0A9P1C273</accession>